<keyword evidence="3" id="KW-1185">Reference proteome</keyword>
<dbReference type="EMBL" id="JBANQN010000007">
    <property type="protein sequence ID" value="KAK6783597.1"/>
    <property type="molecule type" value="Genomic_DNA"/>
</dbReference>
<dbReference type="InterPro" id="IPR050317">
    <property type="entry name" value="Plant_Fungal_Acyltransferase"/>
</dbReference>
<evidence type="ECO:0000256" key="1">
    <source>
        <dbReference type="ARBA" id="ARBA00009861"/>
    </source>
</evidence>
<reference evidence="2 3" key="1">
    <citation type="submission" date="2024-02" db="EMBL/GenBank/DDBJ databases">
        <title>de novo genome assembly of Solanum bulbocastanum strain 11H21.</title>
        <authorList>
            <person name="Hosaka A.J."/>
        </authorList>
    </citation>
    <scope>NUCLEOTIDE SEQUENCE [LARGE SCALE GENOMIC DNA]</scope>
    <source>
        <tissue evidence="2">Young leaves</tissue>
    </source>
</reference>
<comment type="similarity">
    <text evidence="1">Belongs to the plant acyltransferase family.</text>
</comment>
<dbReference type="InterPro" id="IPR023213">
    <property type="entry name" value="CAT-like_dom_sf"/>
</dbReference>
<proteinExistence type="inferred from homology"/>
<comment type="caution">
    <text evidence="2">The sequence shown here is derived from an EMBL/GenBank/DDBJ whole genome shotgun (WGS) entry which is preliminary data.</text>
</comment>
<protein>
    <submittedName>
        <fullName evidence="2">Uncharacterized protein</fullName>
    </submittedName>
</protein>
<dbReference type="Proteomes" id="UP001371456">
    <property type="component" value="Unassembled WGS sequence"/>
</dbReference>
<dbReference type="GO" id="GO:0016747">
    <property type="term" value="F:acyltransferase activity, transferring groups other than amino-acyl groups"/>
    <property type="evidence" value="ECO:0007669"/>
    <property type="project" value="TreeGrafter"/>
</dbReference>
<organism evidence="2 3">
    <name type="scientific">Solanum bulbocastanum</name>
    <name type="common">Wild potato</name>
    <dbReference type="NCBI Taxonomy" id="147425"/>
    <lineage>
        <taxon>Eukaryota</taxon>
        <taxon>Viridiplantae</taxon>
        <taxon>Streptophyta</taxon>
        <taxon>Embryophyta</taxon>
        <taxon>Tracheophyta</taxon>
        <taxon>Spermatophyta</taxon>
        <taxon>Magnoliopsida</taxon>
        <taxon>eudicotyledons</taxon>
        <taxon>Gunneridae</taxon>
        <taxon>Pentapetalae</taxon>
        <taxon>asterids</taxon>
        <taxon>lamiids</taxon>
        <taxon>Solanales</taxon>
        <taxon>Solanaceae</taxon>
        <taxon>Solanoideae</taxon>
        <taxon>Solaneae</taxon>
        <taxon>Solanum</taxon>
    </lineage>
</organism>
<sequence length="272" mass="30623">MIQIKAREGLHFVQYRNSLATVTRFKCGGVALGGGVFHTLSDGLSSLHFINTWSDNARGLSVAVPPFIDRMLLRARDPPTSSFEHIQYHPPPTLNSSKNGGLKSSTTAMLKFSSEQLGLLKPNRSRLCPSLPPGYLRNVVFTATPIAKSCDLQSEQLMNSVKRIHNELIKMDDNYLRLALDYLELQPDLSTLIRDPTYFASPNLNINSWTRLPVHECDFGWGRPIHMGSACILFEGTIYIIPSPNTKDRNLRLAVCLDADHMPLFQKYLYEF</sequence>
<gene>
    <name evidence="2" type="ORF">RDI58_017051</name>
</gene>
<evidence type="ECO:0000313" key="2">
    <source>
        <dbReference type="EMBL" id="KAK6783597.1"/>
    </source>
</evidence>
<dbReference type="Gene3D" id="3.30.559.10">
    <property type="entry name" value="Chloramphenicol acetyltransferase-like domain"/>
    <property type="match status" value="2"/>
</dbReference>
<accession>A0AAN8Y8S5</accession>
<evidence type="ECO:0000313" key="3">
    <source>
        <dbReference type="Proteomes" id="UP001371456"/>
    </source>
</evidence>
<dbReference type="AlphaFoldDB" id="A0AAN8Y8S5"/>
<dbReference type="PANTHER" id="PTHR31642:SF260">
    <property type="entry name" value="SHIKIMATE O-HYDROXYCINNAMOYLTRANSFERASE-LIKE"/>
    <property type="match status" value="1"/>
</dbReference>
<dbReference type="PANTHER" id="PTHR31642">
    <property type="entry name" value="TRICHOTHECENE 3-O-ACETYLTRANSFERASE"/>
    <property type="match status" value="1"/>
</dbReference>
<dbReference type="Pfam" id="PF02458">
    <property type="entry name" value="Transferase"/>
    <property type="match status" value="1"/>
</dbReference>
<name>A0AAN8Y8S5_SOLBU</name>